<reference evidence="2 3" key="1">
    <citation type="submission" date="2017-06" db="EMBL/GenBank/DDBJ databases">
        <authorList>
            <person name="Kim H.J."/>
            <person name="Triplett B.A."/>
        </authorList>
    </citation>
    <scope>NUCLEOTIDE SEQUENCE [LARGE SCALE GENOMIC DNA]</scope>
    <source>
        <strain evidence="2 3">DSM 19307</strain>
    </source>
</reference>
<dbReference type="InterPro" id="IPR029068">
    <property type="entry name" value="Glyas_Bleomycin-R_OHBP_Dase"/>
</dbReference>
<dbReference type="OrthoDB" id="9798430at2"/>
<dbReference type="PANTHER" id="PTHR36503">
    <property type="entry name" value="BLR2520 PROTEIN"/>
    <property type="match status" value="1"/>
</dbReference>
<sequence>MPKQLYVNLPIQDLKRSKDFFSKLGFTFNEQFSDESSTSMIVDEGVIFMLLERERFKSFIPHKEVADTTKVCGAINAIQMANKDEVNAIIQKAIDAGADEYKEAQDYGFMYGRSIEDLDGNCWEFFWMDPSQMPS</sequence>
<dbReference type="Pfam" id="PF22677">
    <property type="entry name" value="Ble-like_N"/>
    <property type="match status" value="1"/>
</dbReference>
<dbReference type="InterPro" id="IPR053863">
    <property type="entry name" value="Glyoxy/Ble-like_N"/>
</dbReference>
<accession>A0A239JXN2</accession>
<feature type="domain" description="VOC" evidence="1">
    <location>
        <begin position="3"/>
        <end position="128"/>
    </location>
</feature>
<dbReference type="EMBL" id="FZPD01000004">
    <property type="protein sequence ID" value="SNT10242.1"/>
    <property type="molecule type" value="Genomic_DNA"/>
</dbReference>
<evidence type="ECO:0000313" key="3">
    <source>
        <dbReference type="Proteomes" id="UP000198393"/>
    </source>
</evidence>
<evidence type="ECO:0000259" key="1">
    <source>
        <dbReference type="PROSITE" id="PS51819"/>
    </source>
</evidence>
<dbReference type="SUPFAM" id="SSF54593">
    <property type="entry name" value="Glyoxalase/Bleomycin resistance protein/Dihydroxybiphenyl dioxygenase"/>
    <property type="match status" value="1"/>
</dbReference>
<keyword evidence="3" id="KW-1185">Reference proteome</keyword>
<dbReference type="InterPro" id="IPR037523">
    <property type="entry name" value="VOC_core"/>
</dbReference>
<gene>
    <name evidence="2" type="ORF">SAMN05421640_2283</name>
</gene>
<organism evidence="2 3">
    <name type="scientific">Ekhidna lutea</name>
    <dbReference type="NCBI Taxonomy" id="447679"/>
    <lineage>
        <taxon>Bacteria</taxon>
        <taxon>Pseudomonadati</taxon>
        <taxon>Bacteroidota</taxon>
        <taxon>Cytophagia</taxon>
        <taxon>Cytophagales</taxon>
        <taxon>Reichenbachiellaceae</taxon>
        <taxon>Ekhidna</taxon>
    </lineage>
</organism>
<dbReference type="RefSeq" id="WP_089357008.1">
    <property type="nucleotide sequence ID" value="NZ_FZPD01000004.1"/>
</dbReference>
<protein>
    <recommendedName>
        <fullName evidence="1">VOC domain-containing protein</fullName>
    </recommendedName>
</protein>
<dbReference type="AlphaFoldDB" id="A0A239JXN2"/>
<name>A0A239JXN2_EKHLU</name>
<dbReference type="Proteomes" id="UP000198393">
    <property type="component" value="Unassembled WGS sequence"/>
</dbReference>
<dbReference type="PANTHER" id="PTHR36503:SF2">
    <property type="entry name" value="BLR2408 PROTEIN"/>
    <property type="match status" value="1"/>
</dbReference>
<dbReference type="PROSITE" id="PS51819">
    <property type="entry name" value="VOC"/>
    <property type="match status" value="1"/>
</dbReference>
<proteinExistence type="predicted"/>
<dbReference type="Gene3D" id="3.10.180.10">
    <property type="entry name" value="2,3-Dihydroxybiphenyl 1,2-Dioxygenase, domain 1"/>
    <property type="match status" value="1"/>
</dbReference>
<evidence type="ECO:0000313" key="2">
    <source>
        <dbReference type="EMBL" id="SNT10242.1"/>
    </source>
</evidence>